<name>A0ACD5FN91_STAHY</name>
<sequence length="269" mass="31262">MLDANIIADRAVLGLPINTPYGEFKPMSIEEYMRRVQSVAILSYGKKKLLAELGKAYKAENPQASDEEIHSMLKNLYELPFLQLMSEYFTEYLIHYIILLRFCLFYDLNPDNDQDKEDECLLKVRDFIIDLSNEDFDEIRKILMTLNNQTEKIAFLNPKIQRGQDKKEKYFSGGSEDAPNLSTMITTCVTYSGIDFSVVAKWNAFQLQHAFQRIAQIISYETSRLFATVATDVEIENWTKNISLEHEEKNTDKEFNEFKKQLSGLRNSK</sequence>
<gene>
    <name evidence="1" type="ORF">QUC96_002150</name>
</gene>
<keyword evidence="2" id="KW-1185">Reference proteome</keyword>
<dbReference type="Proteomes" id="UP001234913">
    <property type="component" value="Chromosome"/>
</dbReference>
<organism evidence="1 2">
    <name type="scientific">Staphylococcus hyicus</name>
    <dbReference type="NCBI Taxonomy" id="1284"/>
    <lineage>
        <taxon>Bacteria</taxon>
        <taxon>Bacillati</taxon>
        <taxon>Bacillota</taxon>
        <taxon>Bacilli</taxon>
        <taxon>Bacillales</taxon>
        <taxon>Staphylococcaceae</taxon>
        <taxon>Staphylococcus</taxon>
    </lineage>
</organism>
<reference evidence="1" key="1">
    <citation type="submission" date="2024-09" db="EMBL/GenBank/DDBJ databases">
        <authorList>
            <person name="Gagne-Thivierge C."/>
        </authorList>
    </citation>
    <scope>NUCLEOTIDE SEQUENCE</scope>
    <source>
        <strain evidence="1">SC310</strain>
    </source>
</reference>
<dbReference type="EMBL" id="CP171742">
    <property type="protein sequence ID" value="XKR69678.1"/>
    <property type="molecule type" value="Genomic_DNA"/>
</dbReference>
<accession>A0ACD5FN91</accession>
<protein>
    <submittedName>
        <fullName evidence="1">Uncharacterized protein</fullName>
    </submittedName>
</protein>
<evidence type="ECO:0000313" key="1">
    <source>
        <dbReference type="EMBL" id="XKR69678.1"/>
    </source>
</evidence>
<proteinExistence type="predicted"/>
<evidence type="ECO:0000313" key="2">
    <source>
        <dbReference type="Proteomes" id="UP001234913"/>
    </source>
</evidence>